<dbReference type="PANTHER" id="PTHR42804">
    <property type="entry name" value="ALDEHYDE DEHYDROGENASE"/>
    <property type="match status" value="1"/>
</dbReference>
<feature type="domain" description="Aldehyde dehydrogenase" evidence="5">
    <location>
        <begin position="3"/>
        <end position="371"/>
    </location>
</feature>
<sequence>LTVEWLRYGAATALLQTGGRALEAAPGMHFHSDPEPLGVVGVISPWNSPIILSVRAVAPALAAGCTVVLKLPHQTALTNALFSRAIAAVKSLPPGVLNVITETGSTGASMLVDSPLVNMISYTGSTKVGRLIAANGARTLKRLNLELGGKAPLIVFDDANLDVVVPQIVMALVAMNGQFCCTGSRVLAQRGIADRLRAALIEAYQNVRLGESEDPQAQLGPLIDKASVQRVDAVVAAAGSYANILVRGGPVNEGPLASGAFYRPTLIEVQDLSTDVIQSEVFGPVQTFEIFDDEADAIMRANATEFGLAASVFSDDTARGRRVGKSVQAGHIWLNCWGVMSEHFEQSGFKQSGIGVLCGPRAIEQFQEIKVYASVEATPASL</sequence>
<name>A0ABU6IDA4_9ENTR</name>
<reference evidence="6 7" key="1">
    <citation type="submission" date="2024-01" db="EMBL/GenBank/DDBJ databases">
        <title>Comparative Genomics of Leclercia adecarboxylata Strains Isolated from Several Sources.</title>
        <authorList>
            <person name="Yescas-Zazueta V."/>
            <person name="Balbuena-Alonso M.G."/>
            <person name="Valencia D."/>
            <person name="Mendez-Pfeiffer P.A."/>
            <person name="Ballesteros-Monrreal M.G."/>
            <person name="Rocha-Gracia R.D.C."/>
            <person name="Barrios-Villa E."/>
        </authorList>
    </citation>
    <scope>NUCLEOTIDE SEQUENCE [LARGE SCALE GENOMIC DNA]</scope>
    <source>
        <strain evidence="6 7">33MEM</strain>
    </source>
</reference>
<dbReference type="Proteomes" id="UP001357437">
    <property type="component" value="Unassembled WGS sequence"/>
</dbReference>
<comment type="caution">
    <text evidence="6">The sequence shown here is derived from an EMBL/GenBank/DDBJ whole genome shotgun (WGS) entry which is preliminary data.</text>
</comment>
<dbReference type="InterPro" id="IPR016162">
    <property type="entry name" value="Ald_DH_N"/>
</dbReference>
<evidence type="ECO:0000313" key="6">
    <source>
        <dbReference type="EMBL" id="MEC3939548.1"/>
    </source>
</evidence>
<dbReference type="PROSITE" id="PS00687">
    <property type="entry name" value="ALDEHYDE_DEHYDR_GLU"/>
    <property type="match status" value="1"/>
</dbReference>
<dbReference type="PANTHER" id="PTHR42804:SF1">
    <property type="entry name" value="ALDEHYDE DEHYDROGENASE-RELATED"/>
    <property type="match status" value="1"/>
</dbReference>
<protein>
    <submittedName>
        <fullName evidence="6">Aldehyde dehydrogenase family protein</fullName>
    </submittedName>
</protein>
<dbReference type="Pfam" id="PF00171">
    <property type="entry name" value="Aldedh"/>
    <property type="match status" value="1"/>
</dbReference>
<organism evidence="6 7">
    <name type="scientific">Leclercia adecarboxylata</name>
    <dbReference type="NCBI Taxonomy" id="83655"/>
    <lineage>
        <taxon>Bacteria</taxon>
        <taxon>Pseudomonadati</taxon>
        <taxon>Pseudomonadota</taxon>
        <taxon>Gammaproteobacteria</taxon>
        <taxon>Enterobacterales</taxon>
        <taxon>Enterobacteriaceae</taxon>
        <taxon>Leclercia</taxon>
    </lineage>
</organism>
<evidence type="ECO:0000256" key="4">
    <source>
        <dbReference type="RuleBase" id="RU003345"/>
    </source>
</evidence>
<dbReference type="Gene3D" id="3.40.309.10">
    <property type="entry name" value="Aldehyde Dehydrogenase, Chain A, domain 2"/>
    <property type="match status" value="1"/>
</dbReference>
<dbReference type="EMBL" id="JAYMCU010000214">
    <property type="protein sequence ID" value="MEC3939548.1"/>
    <property type="molecule type" value="Genomic_DNA"/>
</dbReference>
<evidence type="ECO:0000259" key="5">
    <source>
        <dbReference type="Pfam" id="PF00171"/>
    </source>
</evidence>
<dbReference type="InterPro" id="IPR029510">
    <property type="entry name" value="Ald_DH_CS_GLU"/>
</dbReference>
<dbReference type="SUPFAM" id="SSF53720">
    <property type="entry name" value="ALDH-like"/>
    <property type="match status" value="1"/>
</dbReference>
<proteinExistence type="inferred from homology"/>
<keyword evidence="7" id="KW-1185">Reference proteome</keyword>
<evidence type="ECO:0000256" key="3">
    <source>
        <dbReference type="PROSITE-ProRule" id="PRU10007"/>
    </source>
</evidence>
<accession>A0ABU6IDA4</accession>
<gene>
    <name evidence="6" type="ORF">VOF76_25950</name>
</gene>
<feature type="non-terminal residue" evidence="6">
    <location>
        <position position="1"/>
    </location>
</feature>
<dbReference type="InterPro" id="IPR016163">
    <property type="entry name" value="Ald_DH_C"/>
</dbReference>
<evidence type="ECO:0000313" key="7">
    <source>
        <dbReference type="Proteomes" id="UP001357437"/>
    </source>
</evidence>
<evidence type="ECO:0000256" key="1">
    <source>
        <dbReference type="ARBA" id="ARBA00009986"/>
    </source>
</evidence>
<keyword evidence="2 4" id="KW-0560">Oxidoreductase</keyword>
<dbReference type="Gene3D" id="3.40.605.10">
    <property type="entry name" value="Aldehyde Dehydrogenase, Chain A, domain 1"/>
    <property type="match status" value="1"/>
</dbReference>
<dbReference type="InterPro" id="IPR015590">
    <property type="entry name" value="Aldehyde_DH_dom"/>
</dbReference>
<comment type="similarity">
    <text evidence="1 4">Belongs to the aldehyde dehydrogenase family.</text>
</comment>
<dbReference type="RefSeq" id="WP_326293334.1">
    <property type="nucleotide sequence ID" value="NZ_JAYMCU010000214.1"/>
</dbReference>
<dbReference type="InterPro" id="IPR016161">
    <property type="entry name" value="Ald_DH/histidinol_DH"/>
</dbReference>
<evidence type="ECO:0000256" key="2">
    <source>
        <dbReference type="ARBA" id="ARBA00023002"/>
    </source>
</evidence>
<feature type="active site" evidence="3">
    <location>
        <position position="146"/>
    </location>
</feature>